<keyword evidence="5 12" id="KW-0812">Transmembrane</keyword>
<dbReference type="Proteomes" id="UP000466730">
    <property type="component" value="Unassembled WGS sequence"/>
</dbReference>
<dbReference type="InterPro" id="IPR043130">
    <property type="entry name" value="CDP-OH_PTrfase_TM_dom"/>
</dbReference>
<dbReference type="Gene3D" id="1.20.120.1760">
    <property type="match status" value="1"/>
</dbReference>
<dbReference type="GO" id="GO:0016020">
    <property type="term" value="C:membrane"/>
    <property type="evidence" value="ECO:0007669"/>
    <property type="project" value="UniProtKB-SubCell"/>
</dbReference>
<gene>
    <name evidence="13" type="ORF">GH815_03260</name>
</gene>
<dbReference type="GO" id="GO:0008654">
    <property type="term" value="P:phospholipid biosynthetic process"/>
    <property type="evidence" value="ECO:0007669"/>
    <property type="project" value="UniProtKB-KW"/>
</dbReference>
<feature type="transmembrane region" description="Helical" evidence="12">
    <location>
        <begin position="205"/>
        <end position="223"/>
    </location>
</feature>
<evidence type="ECO:0000256" key="8">
    <source>
        <dbReference type="ARBA" id="ARBA00023136"/>
    </source>
</evidence>
<keyword evidence="3" id="KW-0444">Lipid biosynthesis</keyword>
<dbReference type="AlphaFoldDB" id="A0A844BFZ1"/>
<dbReference type="PANTHER" id="PTHR14269:SF61">
    <property type="entry name" value="CDP-DIACYLGLYCEROL--SERINE O-PHOSPHATIDYLTRANSFERASE"/>
    <property type="match status" value="1"/>
</dbReference>
<feature type="transmembrane region" description="Helical" evidence="12">
    <location>
        <begin position="229"/>
        <end position="248"/>
    </location>
</feature>
<dbReference type="RefSeq" id="WP_153747321.1">
    <property type="nucleotide sequence ID" value="NZ_BAAADI010000006.1"/>
</dbReference>
<protein>
    <submittedName>
        <fullName evidence="13">CDP-diacylglycerol--serine O-phosphatidyltransferase</fullName>
    </submittedName>
</protein>
<keyword evidence="7" id="KW-0443">Lipid metabolism</keyword>
<sequence>MKRFSTRRSDPNSDHVERVPFLQLVPNMVTLAGMCLGLTSIRFAMDERFATAVFLILLAAVIDGLDGLIARRLQATSEIGAQLDSLSDFLCFGVAPGVLVYHYLLTPAGGIGWIFVLIFAAATCLRLARFNVMSGKPQEDDKSSPYFLGVPAPAGAMLGLLPAFATLAGVVDFREAPLVVALWLGIVGLLMISKLKTLSPKAIKVPRRLIGPMMFATVIGIGLGFSRPWLFFLALDLVYLGLVIRSLAKARWRLFA</sequence>
<proteinExistence type="inferred from homology"/>
<dbReference type="PANTHER" id="PTHR14269">
    <property type="entry name" value="CDP-DIACYLGLYCEROL--GLYCEROL-3-PHOSPHATE 3-PHOSPHATIDYLTRANSFERASE-RELATED"/>
    <property type="match status" value="1"/>
</dbReference>
<evidence type="ECO:0000256" key="2">
    <source>
        <dbReference type="ARBA" id="ARBA00010441"/>
    </source>
</evidence>
<evidence type="ECO:0000256" key="9">
    <source>
        <dbReference type="ARBA" id="ARBA00023209"/>
    </source>
</evidence>
<reference evidence="13 14" key="1">
    <citation type="submission" date="2019-11" db="EMBL/GenBank/DDBJ databases">
        <title>Draft Whole-Genome sequence of the marine photosynthetic bacterium Rhodovulum strictum DSM 11289.</title>
        <authorList>
            <person name="Kyndt J.A."/>
            <person name="Meyer T.E."/>
        </authorList>
    </citation>
    <scope>NUCLEOTIDE SEQUENCE [LARGE SCALE GENOMIC DNA]</scope>
    <source>
        <strain evidence="13 14">DSM 11289</strain>
    </source>
</reference>
<dbReference type="EMBL" id="WJPO01000003">
    <property type="protein sequence ID" value="MRH20002.1"/>
    <property type="molecule type" value="Genomic_DNA"/>
</dbReference>
<evidence type="ECO:0000256" key="5">
    <source>
        <dbReference type="ARBA" id="ARBA00022692"/>
    </source>
</evidence>
<evidence type="ECO:0000256" key="4">
    <source>
        <dbReference type="ARBA" id="ARBA00022679"/>
    </source>
</evidence>
<keyword evidence="14" id="KW-1185">Reference proteome</keyword>
<feature type="transmembrane region" description="Helical" evidence="12">
    <location>
        <begin position="110"/>
        <end position="128"/>
    </location>
</feature>
<feature type="transmembrane region" description="Helical" evidence="12">
    <location>
        <begin position="148"/>
        <end position="170"/>
    </location>
</feature>
<keyword evidence="9" id="KW-0594">Phospholipid biosynthesis</keyword>
<dbReference type="GO" id="GO:0016780">
    <property type="term" value="F:phosphotransferase activity, for other substituted phosphate groups"/>
    <property type="evidence" value="ECO:0007669"/>
    <property type="project" value="InterPro"/>
</dbReference>
<comment type="caution">
    <text evidence="13">The sequence shown here is derived from an EMBL/GenBank/DDBJ whole genome shotgun (WGS) entry which is preliminary data.</text>
</comment>
<evidence type="ECO:0000256" key="3">
    <source>
        <dbReference type="ARBA" id="ARBA00022516"/>
    </source>
</evidence>
<dbReference type="InterPro" id="IPR000462">
    <property type="entry name" value="CDP-OH_P_trans"/>
</dbReference>
<dbReference type="InterPro" id="IPR050324">
    <property type="entry name" value="CDP-alcohol_PTase-I"/>
</dbReference>
<feature type="transmembrane region" description="Helical" evidence="12">
    <location>
        <begin position="49"/>
        <end position="65"/>
    </location>
</feature>
<evidence type="ECO:0000313" key="14">
    <source>
        <dbReference type="Proteomes" id="UP000466730"/>
    </source>
</evidence>
<comment type="similarity">
    <text evidence="2 11">Belongs to the CDP-alcohol phosphatidyltransferase class-I family.</text>
</comment>
<evidence type="ECO:0000256" key="1">
    <source>
        <dbReference type="ARBA" id="ARBA00004141"/>
    </source>
</evidence>
<evidence type="ECO:0000256" key="7">
    <source>
        <dbReference type="ARBA" id="ARBA00023098"/>
    </source>
</evidence>
<evidence type="ECO:0000256" key="12">
    <source>
        <dbReference type="SAM" id="Phobius"/>
    </source>
</evidence>
<feature type="transmembrane region" description="Helical" evidence="12">
    <location>
        <begin position="176"/>
        <end position="193"/>
    </location>
</feature>
<keyword evidence="10" id="KW-1208">Phospholipid metabolism</keyword>
<evidence type="ECO:0000256" key="10">
    <source>
        <dbReference type="ARBA" id="ARBA00023264"/>
    </source>
</evidence>
<dbReference type="InterPro" id="IPR048254">
    <property type="entry name" value="CDP_ALCOHOL_P_TRANSF_CS"/>
</dbReference>
<name>A0A844BFZ1_9RHOB</name>
<evidence type="ECO:0000313" key="13">
    <source>
        <dbReference type="EMBL" id="MRH20002.1"/>
    </source>
</evidence>
<organism evidence="13 14">
    <name type="scientific">Rhodovulum strictum</name>
    <dbReference type="NCBI Taxonomy" id="58314"/>
    <lineage>
        <taxon>Bacteria</taxon>
        <taxon>Pseudomonadati</taxon>
        <taxon>Pseudomonadota</taxon>
        <taxon>Alphaproteobacteria</taxon>
        <taxon>Rhodobacterales</taxon>
        <taxon>Paracoccaceae</taxon>
        <taxon>Rhodovulum</taxon>
    </lineage>
</organism>
<accession>A0A844BFZ1</accession>
<evidence type="ECO:0000256" key="11">
    <source>
        <dbReference type="RuleBase" id="RU003750"/>
    </source>
</evidence>
<keyword evidence="8 12" id="KW-0472">Membrane</keyword>
<keyword evidence="4 11" id="KW-0808">Transferase</keyword>
<comment type="subcellular location">
    <subcellularLocation>
        <location evidence="1">Membrane</location>
        <topology evidence="1">Multi-pass membrane protein</topology>
    </subcellularLocation>
</comment>
<keyword evidence="6 12" id="KW-1133">Transmembrane helix</keyword>
<dbReference type="OrthoDB" id="9777147at2"/>
<evidence type="ECO:0000256" key="6">
    <source>
        <dbReference type="ARBA" id="ARBA00022989"/>
    </source>
</evidence>
<dbReference type="PROSITE" id="PS00379">
    <property type="entry name" value="CDP_ALCOHOL_P_TRANSF"/>
    <property type="match status" value="1"/>
</dbReference>
<dbReference type="Pfam" id="PF01066">
    <property type="entry name" value="CDP-OH_P_transf"/>
    <property type="match status" value="1"/>
</dbReference>